<feature type="transmembrane region" description="Helical" evidence="8">
    <location>
        <begin position="336"/>
        <end position="358"/>
    </location>
</feature>
<accession>A0A1A5YRD7</accession>
<feature type="transmembrane region" description="Helical" evidence="8">
    <location>
        <begin position="87"/>
        <end position="109"/>
    </location>
</feature>
<dbReference type="OrthoDB" id="2716906at2"/>
<feature type="transmembrane region" description="Helical" evidence="8">
    <location>
        <begin position="273"/>
        <end position="292"/>
    </location>
</feature>
<dbReference type="RefSeq" id="WP_068679510.1">
    <property type="nucleotide sequence ID" value="NZ_LYPA01000028.1"/>
</dbReference>
<reference evidence="9 10" key="1">
    <citation type="submission" date="2016-05" db="EMBL/GenBank/DDBJ databases">
        <title>Paenibacillus oryzae. sp. nov., isolated from the rice root.</title>
        <authorList>
            <person name="Zhang J."/>
            <person name="Zhang X."/>
        </authorList>
    </citation>
    <scope>NUCLEOTIDE SEQUENCE [LARGE SCALE GENOMIC DNA]</scope>
    <source>
        <strain evidence="9 10">1DrF-4</strain>
    </source>
</reference>
<feature type="transmembrane region" description="Helical" evidence="8">
    <location>
        <begin position="304"/>
        <end position="324"/>
    </location>
</feature>
<protein>
    <submittedName>
        <fullName evidence="9">Spore gernimation protein</fullName>
    </submittedName>
</protein>
<dbReference type="PANTHER" id="PTHR34975">
    <property type="entry name" value="SPORE GERMINATION PROTEIN A2"/>
    <property type="match status" value="1"/>
</dbReference>
<feature type="transmembrane region" description="Helical" evidence="8">
    <location>
        <begin position="190"/>
        <end position="209"/>
    </location>
</feature>
<feature type="transmembrane region" description="Helical" evidence="8">
    <location>
        <begin position="121"/>
        <end position="138"/>
    </location>
</feature>
<gene>
    <name evidence="9" type="ORF">A7K91_10195</name>
</gene>
<dbReference type="NCBIfam" id="TIGR00912">
    <property type="entry name" value="2A0309"/>
    <property type="match status" value="1"/>
</dbReference>
<evidence type="ECO:0000256" key="5">
    <source>
        <dbReference type="ARBA" id="ARBA00022692"/>
    </source>
</evidence>
<dbReference type="Proteomes" id="UP000092024">
    <property type="component" value="Unassembled WGS sequence"/>
</dbReference>
<evidence type="ECO:0000256" key="1">
    <source>
        <dbReference type="ARBA" id="ARBA00004141"/>
    </source>
</evidence>
<dbReference type="EMBL" id="LYPA01000028">
    <property type="protein sequence ID" value="OBR68182.1"/>
    <property type="molecule type" value="Genomic_DNA"/>
</dbReference>
<evidence type="ECO:0000256" key="4">
    <source>
        <dbReference type="ARBA" id="ARBA00022544"/>
    </source>
</evidence>
<evidence type="ECO:0000256" key="8">
    <source>
        <dbReference type="SAM" id="Phobius"/>
    </source>
</evidence>
<keyword evidence="5 8" id="KW-0812">Transmembrane</keyword>
<dbReference type="InterPro" id="IPR004761">
    <property type="entry name" value="Spore_GerAB"/>
</dbReference>
<keyword evidence="7 8" id="KW-0472">Membrane</keyword>
<dbReference type="GO" id="GO:0009847">
    <property type="term" value="P:spore germination"/>
    <property type="evidence" value="ECO:0007669"/>
    <property type="project" value="InterPro"/>
</dbReference>
<dbReference type="GO" id="GO:0016020">
    <property type="term" value="C:membrane"/>
    <property type="evidence" value="ECO:0007669"/>
    <property type="project" value="UniProtKB-SubCell"/>
</dbReference>
<evidence type="ECO:0000313" key="9">
    <source>
        <dbReference type="EMBL" id="OBR68182.1"/>
    </source>
</evidence>
<proteinExistence type="inferred from homology"/>
<keyword evidence="6 8" id="KW-1133">Transmembrane helix</keyword>
<dbReference type="PANTHER" id="PTHR34975:SF2">
    <property type="entry name" value="SPORE GERMINATION PROTEIN A2"/>
    <property type="match status" value="1"/>
</dbReference>
<comment type="caution">
    <text evidence="9">The sequence shown here is derived from an EMBL/GenBank/DDBJ whole genome shotgun (WGS) entry which is preliminary data.</text>
</comment>
<dbReference type="AlphaFoldDB" id="A0A1A5YRD7"/>
<keyword evidence="3" id="KW-0813">Transport</keyword>
<evidence type="ECO:0000256" key="3">
    <source>
        <dbReference type="ARBA" id="ARBA00022448"/>
    </source>
</evidence>
<feature type="transmembrane region" description="Helical" evidence="8">
    <location>
        <begin position="221"/>
        <end position="244"/>
    </location>
</feature>
<dbReference type="Pfam" id="PF03845">
    <property type="entry name" value="Spore_permease"/>
    <property type="match status" value="1"/>
</dbReference>
<keyword evidence="10" id="KW-1185">Reference proteome</keyword>
<feature type="transmembrane region" description="Helical" evidence="8">
    <location>
        <begin position="150"/>
        <end position="170"/>
    </location>
</feature>
<evidence type="ECO:0000256" key="7">
    <source>
        <dbReference type="ARBA" id="ARBA00023136"/>
    </source>
</evidence>
<feature type="transmembrane region" description="Helical" evidence="8">
    <location>
        <begin position="43"/>
        <end position="66"/>
    </location>
</feature>
<evidence type="ECO:0000256" key="6">
    <source>
        <dbReference type="ARBA" id="ARBA00022989"/>
    </source>
</evidence>
<evidence type="ECO:0000313" key="10">
    <source>
        <dbReference type="Proteomes" id="UP000092024"/>
    </source>
</evidence>
<comment type="similarity">
    <text evidence="2">Belongs to the amino acid-polyamine-organocation (APC) superfamily. Spore germination protein (SGP) (TC 2.A.3.9) family.</text>
</comment>
<organism evidence="9 10">
    <name type="scientific">Paenibacillus oryzae</name>
    <dbReference type="NCBI Taxonomy" id="1844972"/>
    <lineage>
        <taxon>Bacteria</taxon>
        <taxon>Bacillati</taxon>
        <taxon>Bacillota</taxon>
        <taxon>Bacilli</taxon>
        <taxon>Bacillales</taxon>
        <taxon>Paenibacillaceae</taxon>
        <taxon>Paenibacillus</taxon>
    </lineage>
</organism>
<dbReference type="STRING" id="1844972.A7K91_10195"/>
<dbReference type="Gene3D" id="1.20.1740.10">
    <property type="entry name" value="Amino acid/polyamine transporter I"/>
    <property type="match status" value="1"/>
</dbReference>
<comment type="subcellular location">
    <subcellularLocation>
        <location evidence="1">Membrane</location>
        <topology evidence="1">Multi-pass membrane protein</topology>
    </subcellularLocation>
</comment>
<keyword evidence="4" id="KW-0309">Germination</keyword>
<name>A0A1A5YRD7_9BACL</name>
<evidence type="ECO:0000256" key="2">
    <source>
        <dbReference type="ARBA" id="ARBA00007998"/>
    </source>
</evidence>
<sequence length="367" mass="41080">MFKRNDDKITASQATIFLTNTVLGAGILTMPRSVTQAMDSPDSWITILIGGFVIMPVILLMVRLCLKFQGQTIFEFAGKIVGKWPGKILCLLLILYFIIIAGFEIRTLAEVGLFFLLEGTPIWAIVLPFIWAGTYLVSGGINSIARVYQIIFPITILFLIVSYGFSLRIFDFSNLRPSLGDGIMPLLKGLKSSILIYTGCEVVMIIVAFMENPKQATKAMLGGIAIPFGLYFLTIVLVVGGLSINTVITSTWPTIDLIRSFEITGFFVERLEFPLMVIWLMQMFCNFCSFFFQASLGVSQLFKVSYQTMIFIMVPLIFLSTMVPKSRQDLFALGDAIGMMGVWLFLLTTVLLSLVWWIRVKGLKQHV</sequence>